<evidence type="ECO:0000313" key="8">
    <source>
        <dbReference type="EMBL" id="MDW5596643.1"/>
    </source>
</evidence>
<dbReference type="SUPFAM" id="SSF53335">
    <property type="entry name" value="S-adenosyl-L-methionine-dependent methyltransferases"/>
    <property type="match status" value="1"/>
</dbReference>
<dbReference type="NCBIfam" id="TIGR00536">
    <property type="entry name" value="hemK_fam"/>
    <property type="match status" value="1"/>
</dbReference>
<dbReference type="Gene3D" id="3.40.50.150">
    <property type="entry name" value="Vaccinia Virus protein VP39"/>
    <property type="match status" value="1"/>
</dbReference>
<dbReference type="PROSITE" id="PS00092">
    <property type="entry name" value="N6_MTASE"/>
    <property type="match status" value="1"/>
</dbReference>
<dbReference type="InterPro" id="IPR050320">
    <property type="entry name" value="N5-glutamine_MTase"/>
</dbReference>
<keyword evidence="9" id="KW-1185">Reference proteome</keyword>
<dbReference type="GO" id="GO:0102559">
    <property type="term" value="F:peptide chain release factor N(5)-glutamine methyltransferase activity"/>
    <property type="evidence" value="ECO:0007669"/>
    <property type="project" value="UniProtKB-EC"/>
</dbReference>
<evidence type="ECO:0000256" key="4">
    <source>
        <dbReference type="ARBA" id="ARBA00048391"/>
    </source>
</evidence>
<dbReference type="InterPro" id="IPR007848">
    <property type="entry name" value="Small_mtfrase_dom"/>
</dbReference>
<feature type="binding site" evidence="5">
    <location>
        <begin position="194"/>
        <end position="197"/>
    </location>
    <ligand>
        <name>substrate</name>
    </ligand>
</feature>
<dbReference type="PANTHER" id="PTHR18895:SF74">
    <property type="entry name" value="MTRF1L RELEASE FACTOR GLUTAMINE METHYLTRANSFERASE"/>
    <property type="match status" value="1"/>
</dbReference>
<comment type="caution">
    <text evidence="5">Lacks conserved residue(s) required for the propagation of feature annotation.</text>
</comment>
<dbReference type="InterPro" id="IPR040758">
    <property type="entry name" value="PrmC_N"/>
</dbReference>
<sequence>MSAPEEGWTFADGPSVRMSLAIATADLREAGCDNPRLDAELLLADALGATRTSLHLHPERVLALAESERFAALVARRRAREPVAYIRGTRGFRHIDLTVDRRVLVPRPETELLVEVALGLPRAARVLDVGTGSGAVALALKHERPDLDVLATDLSADALNVARANAAALRLNVTFAQGDLLSGVEGAFDAVLSNPPYVPDGDREQLEPEVAVHEPAQALFAGGDGLDVLRRLAADAAARAPFVAFEVGAGQAPAVGALLREAGMTRVRAHRDLAGIERVVVGER</sequence>
<comment type="similarity">
    <text evidence="5">Belongs to the protein N5-glutamine methyltransferase family. PrmC subfamily.</text>
</comment>
<dbReference type="Pfam" id="PF17827">
    <property type="entry name" value="PrmC_N"/>
    <property type="match status" value="1"/>
</dbReference>
<dbReference type="GO" id="GO:0032259">
    <property type="term" value="P:methylation"/>
    <property type="evidence" value="ECO:0007669"/>
    <property type="project" value="UniProtKB-KW"/>
</dbReference>
<protein>
    <recommendedName>
        <fullName evidence="5">Release factor glutamine methyltransferase</fullName>
        <shortName evidence="5">RF MTase</shortName>
        <ecNumber evidence="5">2.1.1.297</ecNumber>
    </recommendedName>
    <alternativeName>
        <fullName evidence="5">N5-glutamine methyltransferase PrmC</fullName>
    </alternativeName>
    <alternativeName>
        <fullName evidence="5">Protein-(glutamine-N5) MTase PrmC</fullName>
    </alternativeName>
    <alternativeName>
        <fullName evidence="5">Protein-glutamine N-methyltransferase PrmC</fullName>
    </alternativeName>
</protein>
<keyword evidence="3 5" id="KW-0949">S-adenosyl-L-methionine</keyword>
<proteinExistence type="inferred from homology"/>
<evidence type="ECO:0000256" key="2">
    <source>
        <dbReference type="ARBA" id="ARBA00022679"/>
    </source>
</evidence>
<evidence type="ECO:0000256" key="3">
    <source>
        <dbReference type="ARBA" id="ARBA00022691"/>
    </source>
</evidence>
<evidence type="ECO:0000259" key="6">
    <source>
        <dbReference type="Pfam" id="PF05175"/>
    </source>
</evidence>
<evidence type="ECO:0000259" key="7">
    <source>
        <dbReference type="Pfam" id="PF17827"/>
    </source>
</evidence>
<accession>A0ABU4HTK3</accession>
<name>A0ABU4HTK3_9ACTN</name>
<dbReference type="RefSeq" id="WP_318599080.1">
    <property type="nucleotide sequence ID" value="NZ_JAWSTH010000061.1"/>
</dbReference>
<comment type="caution">
    <text evidence="8">The sequence shown here is derived from an EMBL/GenBank/DDBJ whole genome shotgun (WGS) entry which is preliminary data.</text>
</comment>
<reference evidence="8 9" key="2">
    <citation type="submission" date="2023-10" db="EMBL/GenBank/DDBJ databases">
        <authorList>
            <person name="Han X.F."/>
        </authorList>
    </citation>
    <scope>NUCLEOTIDE SEQUENCE [LARGE SCALE GENOMIC DNA]</scope>
    <source>
        <strain evidence="8 9">KCTC 39840</strain>
    </source>
</reference>
<dbReference type="InterPro" id="IPR004556">
    <property type="entry name" value="HemK-like"/>
</dbReference>
<gene>
    <name evidence="5 8" type="primary">prmC</name>
    <name evidence="8" type="ORF">R7226_20010</name>
</gene>
<dbReference type="NCBIfam" id="TIGR03534">
    <property type="entry name" value="RF_mod_PrmC"/>
    <property type="match status" value="1"/>
</dbReference>
<feature type="domain" description="Release factor glutamine methyltransferase N-terminal" evidence="7">
    <location>
        <begin position="20"/>
        <end position="88"/>
    </location>
</feature>
<feature type="binding site" evidence="5">
    <location>
        <position position="153"/>
    </location>
    <ligand>
        <name>S-adenosyl-L-methionine</name>
        <dbReference type="ChEBI" id="CHEBI:59789"/>
    </ligand>
</feature>
<dbReference type="InterPro" id="IPR019874">
    <property type="entry name" value="RF_methyltr_PrmC"/>
</dbReference>
<dbReference type="CDD" id="cd02440">
    <property type="entry name" value="AdoMet_MTases"/>
    <property type="match status" value="1"/>
</dbReference>
<dbReference type="InterPro" id="IPR002052">
    <property type="entry name" value="DNA_methylase_N6_adenine_CS"/>
</dbReference>
<dbReference type="HAMAP" id="MF_02126">
    <property type="entry name" value="RF_methyltr_PrmC"/>
    <property type="match status" value="1"/>
</dbReference>
<dbReference type="Proteomes" id="UP001284601">
    <property type="component" value="Unassembled WGS sequence"/>
</dbReference>
<keyword evidence="1 5" id="KW-0489">Methyltransferase</keyword>
<evidence type="ECO:0000313" key="9">
    <source>
        <dbReference type="Proteomes" id="UP001284601"/>
    </source>
</evidence>
<reference evidence="9" key="1">
    <citation type="submission" date="2023-07" db="EMBL/GenBank/DDBJ databases">
        <title>Conexibacter stalactiti sp. nov., isolated from stalactites in a lava cave and emended description of the genus Conexibacter.</title>
        <authorList>
            <person name="Lee S.D."/>
        </authorList>
    </citation>
    <scope>NUCLEOTIDE SEQUENCE [LARGE SCALE GENOMIC DNA]</scope>
    <source>
        <strain evidence="9">KCTC 39840</strain>
    </source>
</reference>
<keyword evidence="2 5" id="KW-0808">Transferase</keyword>
<comment type="catalytic activity">
    <reaction evidence="4 5">
        <text>L-glutaminyl-[peptide chain release factor] + S-adenosyl-L-methionine = N(5)-methyl-L-glutaminyl-[peptide chain release factor] + S-adenosyl-L-homocysteine + H(+)</text>
        <dbReference type="Rhea" id="RHEA:42896"/>
        <dbReference type="Rhea" id="RHEA-COMP:10271"/>
        <dbReference type="Rhea" id="RHEA-COMP:10272"/>
        <dbReference type="ChEBI" id="CHEBI:15378"/>
        <dbReference type="ChEBI" id="CHEBI:30011"/>
        <dbReference type="ChEBI" id="CHEBI:57856"/>
        <dbReference type="ChEBI" id="CHEBI:59789"/>
        <dbReference type="ChEBI" id="CHEBI:61891"/>
        <dbReference type="EC" id="2.1.1.297"/>
    </reaction>
</comment>
<dbReference type="Gene3D" id="1.10.8.10">
    <property type="entry name" value="DNA helicase RuvA subunit, C-terminal domain"/>
    <property type="match status" value="1"/>
</dbReference>
<comment type="function">
    <text evidence="5">Methylates the class 1 translation termination release factors RF1/PrfA and RF2/PrfB on the glutamine residue of the universally conserved GGQ motif.</text>
</comment>
<feature type="binding site" evidence="5">
    <location>
        <position position="194"/>
    </location>
    <ligand>
        <name>S-adenosyl-L-methionine</name>
        <dbReference type="ChEBI" id="CHEBI:59789"/>
    </ligand>
</feature>
<evidence type="ECO:0000256" key="1">
    <source>
        <dbReference type="ARBA" id="ARBA00022603"/>
    </source>
</evidence>
<dbReference type="EC" id="2.1.1.297" evidence="5"/>
<evidence type="ECO:0000256" key="5">
    <source>
        <dbReference type="HAMAP-Rule" id="MF_02126"/>
    </source>
</evidence>
<dbReference type="Pfam" id="PF05175">
    <property type="entry name" value="MTS"/>
    <property type="match status" value="1"/>
</dbReference>
<dbReference type="InterPro" id="IPR029063">
    <property type="entry name" value="SAM-dependent_MTases_sf"/>
</dbReference>
<dbReference type="PANTHER" id="PTHR18895">
    <property type="entry name" value="HEMK METHYLTRANSFERASE"/>
    <property type="match status" value="1"/>
</dbReference>
<organism evidence="8 9">
    <name type="scientific">Conexibacter stalactiti</name>
    <dbReference type="NCBI Taxonomy" id="1940611"/>
    <lineage>
        <taxon>Bacteria</taxon>
        <taxon>Bacillati</taxon>
        <taxon>Actinomycetota</taxon>
        <taxon>Thermoleophilia</taxon>
        <taxon>Solirubrobacterales</taxon>
        <taxon>Conexibacteraceae</taxon>
        <taxon>Conexibacter</taxon>
    </lineage>
</organism>
<dbReference type="EMBL" id="JAWSTH010000061">
    <property type="protein sequence ID" value="MDW5596643.1"/>
    <property type="molecule type" value="Genomic_DNA"/>
</dbReference>
<feature type="binding site" evidence="5">
    <location>
        <begin position="130"/>
        <end position="134"/>
    </location>
    <ligand>
        <name>S-adenosyl-L-methionine</name>
        <dbReference type="ChEBI" id="CHEBI:59789"/>
    </ligand>
</feature>
<feature type="domain" description="Methyltransferase small" evidence="6">
    <location>
        <begin position="110"/>
        <end position="224"/>
    </location>
</feature>